<accession>B0EG02</accession>
<name>B0EG02_ENTDS</name>
<dbReference type="GO" id="GO:0007165">
    <property type="term" value="P:signal transduction"/>
    <property type="evidence" value="ECO:0007669"/>
    <property type="project" value="InterPro"/>
</dbReference>
<dbReference type="InterPro" id="IPR037607">
    <property type="entry name" value="DGK"/>
</dbReference>
<evidence type="ECO:0000313" key="5">
    <source>
        <dbReference type="EMBL" id="EDR26553.1"/>
    </source>
</evidence>
<feature type="domain" description="Phorbol-ester/DAG-type" evidence="4">
    <location>
        <begin position="22"/>
        <end position="69"/>
    </location>
</feature>
<dbReference type="PROSITE" id="PS01359">
    <property type="entry name" value="ZF_PHD_1"/>
    <property type="match status" value="1"/>
</dbReference>
<dbReference type="GO" id="GO:0008270">
    <property type="term" value="F:zinc ion binding"/>
    <property type="evidence" value="ECO:0007669"/>
    <property type="project" value="UniProtKB-KW"/>
</dbReference>
<proteinExistence type="predicted"/>
<dbReference type="SUPFAM" id="SSF111331">
    <property type="entry name" value="NAD kinase/diacylglycerol kinase-like"/>
    <property type="match status" value="1"/>
</dbReference>
<organism evidence="6">
    <name type="scientific">Entamoeba dispar (strain ATCC PRA-260 / SAW760)</name>
    <dbReference type="NCBI Taxonomy" id="370354"/>
    <lineage>
        <taxon>Eukaryota</taxon>
        <taxon>Amoebozoa</taxon>
        <taxon>Evosea</taxon>
        <taxon>Archamoebae</taxon>
        <taxon>Mastigamoebida</taxon>
        <taxon>Entamoebidae</taxon>
        <taxon>Entamoeba</taxon>
    </lineage>
</organism>
<dbReference type="eggNOG" id="ENOG502RBPK">
    <property type="taxonomic scope" value="Eukaryota"/>
</dbReference>
<dbReference type="KEGG" id="edi:EDI_067210"/>
<dbReference type="SMART" id="SM00109">
    <property type="entry name" value="C1"/>
    <property type="match status" value="3"/>
</dbReference>
<dbReference type="Proteomes" id="UP000008076">
    <property type="component" value="Unassembled WGS sequence"/>
</dbReference>
<evidence type="ECO:0000313" key="6">
    <source>
        <dbReference type="Proteomes" id="UP000008076"/>
    </source>
</evidence>
<dbReference type="RefSeq" id="XP_001737185.1">
    <property type="nucleotide sequence ID" value="XM_001737133.1"/>
</dbReference>
<dbReference type="PANTHER" id="PTHR11255:SF80">
    <property type="entry name" value="EYE-SPECIFIC DIACYLGLYCEROL KINASE"/>
    <property type="match status" value="1"/>
</dbReference>
<keyword evidence="6" id="KW-1185">Reference proteome</keyword>
<gene>
    <name evidence="5" type="ORF">EDI_067210</name>
</gene>
<keyword evidence="3" id="KW-0862">Zinc</keyword>
<dbReference type="InterPro" id="IPR016064">
    <property type="entry name" value="NAD/diacylglycerol_kinase_sf"/>
</dbReference>
<dbReference type="Gene3D" id="3.30.60.20">
    <property type="match status" value="1"/>
</dbReference>
<dbReference type="AlphaFoldDB" id="B0EG02"/>
<dbReference type="InterPro" id="IPR019786">
    <property type="entry name" value="Zinc_finger_PHD-type_CS"/>
</dbReference>
<dbReference type="PANTHER" id="PTHR11255">
    <property type="entry name" value="DIACYLGLYCEROL KINASE"/>
    <property type="match status" value="1"/>
</dbReference>
<dbReference type="PROSITE" id="PS50081">
    <property type="entry name" value="ZF_DAG_PE_2"/>
    <property type="match status" value="2"/>
</dbReference>
<dbReference type="EMBL" id="DS549134">
    <property type="protein sequence ID" value="EDR26553.1"/>
    <property type="molecule type" value="Genomic_DNA"/>
</dbReference>
<evidence type="ECO:0000256" key="3">
    <source>
        <dbReference type="ARBA" id="ARBA00022833"/>
    </source>
</evidence>
<dbReference type="GO" id="GO:0016020">
    <property type="term" value="C:membrane"/>
    <property type="evidence" value="ECO:0007669"/>
    <property type="project" value="TreeGrafter"/>
</dbReference>
<dbReference type="SUPFAM" id="SSF57889">
    <property type="entry name" value="Cysteine-rich domain"/>
    <property type="match status" value="2"/>
</dbReference>
<dbReference type="VEuPathDB" id="AmoebaDB:EDI_067210"/>
<dbReference type="OMA" id="CCDSVFH"/>
<keyword evidence="2" id="KW-0863">Zinc-finger</keyword>
<dbReference type="GO" id="GO:0004143">
    <property type="term" value="F:ATP-dependent diacylglycerol kinase activity"/>
    <property type="evidence" value="ECO:0007669"/>
    <property type="project" value="InterPro"/>
</dbReference>
<evidence type="ECO:0000256" key="2">
    <source>
        <dbReference type="ARBA" id="ARBA00022771"/>
    </source>
</evidence>
<evidence type="ECO:0000259" key="4">
    <source>
        <dbReference type="PROSITE" id="PS50081"/>
    </source>
</evidence>
<dbReference type="InterPro" id="IPR002219">
    <property type="entry name" value="PKC_DAG/PE"/>
</dbReference>
<dbReference type="GeneID" id="5882204"/>
<dbReference type="InterPro" id="IPR046349">
    <property type="entry name" value="C1-like_sf"/>
</dbReference>
<protein>
    <recommendedName>
        <fullName evidence="4">Phorbol-ester/DAG-type domain-containing protein</fullName>
    </recommendedName>
</protein>
<reference evidence="6" key="1">
    <citation type="submission" date="2007-12" db="EMBL/GenBank/DDBJ databases">
        <title>Annotation of Entamoeba dispar SAW760.</title>
        <authorList>
            <person name="Lorenzi H."/>
            <person name="Inman J."/>
            <person name="Schobel S."/>
            <person name="Amedeo P."/>
            <person name="Caler E."/>
        </authorList>
    </citation>
    <scope>NUCLEOTIDE SEQUENCE [LARGE SCALE GENOMIC DNA]</scope>
    <source>
        <strain evidence="6">ATCC PRA-260 / SAW760</strain>
    </source>
</reference>
<dbReference type="Pfam" id="PF00130">
    <property type="entry name" value="C1_1"/>
    <property type="match status" value="1"/>
</dbReference>
<keyword evidence="1" id="KW-0479">Metal-binding</keyword>
<feature type="domain" description="Phorbol-ester/DAG-type" evidence="4">
    <location>
        <begin position="150"/>
        <end position="195"/>
    </location>
</feature>
<sequence length="458" mass="52599">MIPINKGIYLYEFQRINIPLPTHSFLIAENEKGYCNVCGKYCEKDETVLCQKCGIIVHYNCSEYAYSYCLTKLSYLSGYTLSLEEYLAASYTPHQPHLIIESTTRPFICQSCNSEIEGKCYRCLCCDSVFHIDCKPLRDCKLCRTSDPLQHHMLHGADKLCFVCRESIERKAGFHCCWCSVNVHAKCLSLLPSHCSYGKLASILTKPHLESNLLVVDCVTKSNEFYWSLLHLNPRQLVYSIKDYRSQLIVYCQNLQSFNSKLSLFTNENKIVVTNGDLAQTFGWNIPFKDVIQNITHSVEINCDIWNVSHLNKEFCCYCGIGIDAYQLRTKENKLIKIMLEKHVHVFLGDKQLSLKGLCGVMFMNIPFYQNTRFVDQLDATPNDRLIEIIGFISANHFIVCETGCLMPKHIGTSRVVKIVVFEEIDFEIDGCLLKLSPGVYVIQSFRQLTFLAYKKRP</sequence>
<dbReference type="PROSITE" id="PS00479">
    <property type="entry name" value="ZF_DAG_PE_1"/>
    <property type="match status" value="1"/>
</dbReference>
<dbReference type="OrthoDB" id="25041at2759"/>
<evidence type="ECO:0000256" key="1">
    <source>
        <dbReference type="ARBA" id="ARBA00022723"/>
    </source>
</evidence>